<feature type="transmembrane region" description="Helical" evidence="1">
    <location>
        <begin position="137"/>
        <end position="155"/>
    </location>
</feature>
<keyword evidence="1" id="KW-1133">Transmembrane helix</keyword>
<keyword evidence="3" id="KW-1185">Reference proteome</keyword>
<reference evidence="2 3" key="1">
    <citation type="submission" date="2020-08" db="EMBL/GenBank/DDBJ databases">
        <title>Genome public.</title>
        <authorList>
            <person name="Liu C."/>
            <person name="Sun Q."/>
        </authorList>
    </citation>
    <scope>NUCLEOTIDE SEQUENCE [LARGE SCALE GENOMIC DNA]</scope>
    <source>
        <strain evidence="2 3">NSJ-35</strain>
    </source>
</reference>
<dbReference type="NCBIfam" id="NF038403">
    <property type="entry name" value="perm_prefix_1"/>
    <property type="match status" value="1"/>
</dbReference>
<dbReference type="Proteomes" id="UP000606889">
    <property type="component" value="Unassembled WGS sequence"/>
</dbReference>
<evidence type="ECO:0000313" key="2">
    <source>
        <dbReference type="EMBL" id="MBC5648842.1"/>
    </source>
</evidence>
<feature type="transmembrane region" description="Helical" evidence="1">
    <location>
        <begin position="81"/>
        <end position="99"/>
    </location>
</feature>
<accession>A0ABR7EGE7</accession>
<name>A0ABR7EGE7_9FIRM</name>
<keyword evidence="1" id="KW-0472">Membrane</keyword>
<dbReference type="RefSeq" id="WP_186858290.1">
    <property type="nucleotide sequence ID" value="NZ_JACOON010000005.1"/>
</dbReference>
<proteinExistence type="predicted"/>
<organism evidence="2 3">
    <name type="scientific">Christensenella tenuis</name>
    <dbReference type="NCBI Taxonomy" id="2763033"/>
    <lineage>
        <taxon>Bacteria</taxon>
        <taxon>Bacillati</taxon>
        <taxon>Bacillota</taxon>
        <taxon>Clostridia</taxon>
        <taxon>Christensenellales</taxon>
        <taxon>Christensenellaceae</taxon>
        <taxon>Christensenella</taxon>
    </lineage>
</organism>
<evidence type="ECO:0000256" key="1">
    <source>
        <dbReference type="SAM" id="Phobius"/>
    </source>
</evidence>
<protein>
    <submittedName>
        <fullName evidence="2">Uncharacterized protein</fullName>
    </submittedName>
</protein>
<comment type="caution">
    <text evidence="2">The sequence shown here is derived from an EMBL/GenBank/DDBJ whole genome shotgun (WGS) entry which is preliminary data.</text>
</comment>
<gene>
    <name evidence="2" type="ORF">H8S18_10885</name>
</gene>
<keyword evidence="1" id="KW-0812">Transmembrane</keyword>
<evidence type="ECO:0000313" key="3">
    <source>
        <dbReference type="Proteomes" id="UP000606889"/>
    </source>
</evidence>
<dbReference type="EMBL" id="JACOON010000005">
    <property type="protein sequence ID" value="MBC5648842.1"/>
    <property type="molecule type" value="Genomic_DNA"/>
</dbReference>
<sequence length="170" mass="18919">MKPGTAVLNYAEQVCEKIKSANARQSFREELLGHAAERVTSLMEETGLSQEDAETETIVRMGSADVPAQEMNIVHKENSSLLLVLRTIFLTLAASAGIWNACAWGTACLRGYLPDGVNFFTPEPMIMTEHGSFDYRLFFWLPLVVSVLLFVIPAIRRHAGKAHMRSVRHA</sequence>
<dbReference type="InterPro" id="IPR047928">
    <property type="entry name" value="Perm_prefix_1"/>
</dbReference>